<dbReference type="HAMAP" id="MF_02065">
    <property type="entry name" value="MltG"/>
    <property type="match status" value="1"/>
</dbReference>
<evidence type="ECO:0000256" key="2">
    <source>
        <dbReference type="ARBA" id="ARBA00022692"/>
    </source>
</evidence>
<dbReference type="Gene3D" id="3.30.1490.480">
    <property type="entry name" value="Endolytic murein transglycosylase"/>
    <property type="match status" value="1"/>
</dbReference>
<keyword evidence="9" id="KW-1185">Reference proteome</keyword>
<dbReference type="Gene3D" id="3.30.160.60">
    <property type="entry name" value="Classic Zinc Finger"/>
    <property type="match status" value="1"/>
</dbReference>
<dbReference type="CDD" id="cd08010">
    <property type="entry name" value="MltG_like"/>
    <property type="match status" value="1"/>
</dbReference>
<name>A0A840X3Z5_9RHOB</name>
<evidence type="ECO:0000256" key="1">
    <source>
        <dbReference type="ARBA" id="ARBA00022475"/>
    </source>
</evidence>
<keyword evidence="6 7" id="KW-0961">Cell wall biogenesis/degradation</keyword>
<keyword evidence="5 7" id="KW-0456">Lyase</keyword>
<keyword evidence="3 7" id="KW-1133">Transmembrane helix</keyword>
<keyword evidence="4 7" id="KW-0472">Membrane</keyword>
<comment type="caution">
    <text evidence="8">The sequence shown here is derived from an EMBL/GenBank/DDBJ whole genome shotgun (WGS) entry which is preliminary data.</text>
</comment>
<dbReference type="GO" id="GO:0071555">
    <property type="term" value="P:cell wall organization"/>
    <property type="evidence" value="ECO:0007669"/>
    <property type="project" value="UniProtKB-KW"/>
</dbReference>
<feature type="transmembrane region" description="Helical" evidence="7">
    <location>
        <begin position="7"/>
        <end position="27"/>
    </location>
</feature>
<evidence type="ECO:0000256" key="3">
    <source>
        <dbReference type="ARBA" id="ARBA00022989"/>
    </source>
</evidence>
<comment type="catalytic activity">
    <reaction evidence="7">
        <text>a peptidoglycan chain = a peptidoglycan chain with N-acetyl-1,6-anhydromuramyl-[peptide] at the reducing end + a peptidoglycan chain with N-acetylglucosamine at the non-reducing end.</text>
        <dbReference type="EC" id="4.2.2.29"/>
    </reaction>
</comment>
<evidence type="ECO:0000256" key="7">
    <source>
        <dbReference type="HAMAP-Rule" id="MF_02065"/>
    </source>
</evidence>
<proteinExistence type="inferred from homology"/>
<dbReference type="GO" id="GO:0009252">
    <property type="term" value="P:peptidoglycan biosynthetic process"/>
    <property type="evidence" value="ECO:0007669"/>
    <property type="project" value="UniProtKB-UniRule"/>
</dbReference>
<evidence type="ECO:0000256" key="5">
    <source>
        <dbReference type="ARBA" id="ARBA00023239"/>
    </source>
</evidence>
<reference evidence="8 9" key="1">
    <citation type="submission" date="2020-08" db="EMBL/GenBank/DDBJ databases">
        <title>Genomic Encyclopedia of Type Strains, Phase IV (KMG-IV): sequencing the most valuable type-strain genomes for metagenomic binning, comparative biology and taxonomic classification.</title>
        <authorList>
            <person name="Goeker M."/>
        </authorList>
    </citation>
    <scope>NUCLEOTIDE SEQUENCE [LARGE SCALE GENOMIC DNA]</scope>
    <source>
        <strain evidence="8 9">DSM 103377</strain>
    </source>
</reference>
<organism evidence="8 9">
    <name type="scientific">Rubricella aquisinus</name>
    <dbReference type="NCBI Taxonomy" id="2028108"/>
    <lineage>
        <taxon>Bacteria</taxon>
        <taxon>Pseudomonadati</taxon>
        <taxon>Pseudomonadota</taxon>
        <taxon>Alphaproteobacteria</taxon>
        <taxon>Rhodobacterales</taxon>
        <taxon>Paracoccaceae</taxon>
        <taxon>Rubricella</taxon>
    </lineage>
</organism>
<comment type="similarity">
    <text evidence="7">Belongs to the transglycosylase MltG family.</text>
</comment>
<dbReference type="GO" id="GO:0008932">
    <property type="term" value="F:lytic endotransglycosylase activity"/>
    <property type="evidence" value="ECO:0007669"/>
    <property type="project" value="UniProtKB-UniRule"/>
</dbReference>
<feature type="site" description="Important for catalytic activity" evidence="7">
    <location>
        <position position="204"/>
    </location>
</feature>
<dbReference type="Pfam" id="PF02618">
    <property type="entry name" value="YceG"/>
    <property type="match status" value="1"/>
</dbReference>
<evidence type="ECO:0000256" key="4">
    <source>
        <dbReference type="ARBA" id="ARBA00023136"/>
    </source>
</evidence>
<dbReference type="PANTHER" id="PTHR30518:SF2">
    <property type="entry name" value="ENDOLYTIC MUREIN TRANSGLYCOSYLASE"/>
    <property type="match status" value="1"/>
</dbReference>
<dbReference type="RefSeq" id="WP_184012216.1">
    <property type="nucleotide sequence ID" value="NZ_JACIJS010000007.1"/>
</dbReference>
<keyword evidence="7" id="KW-0997">Cell inner membrane</keyword>
<gene>
    <name evidence="7" type="primary">mltG</name>
    <name evidence="8" type="ORF">FHS89_002557</name>
</gene>
<dbReference type="EMBL" id="JACIJS010000007">
    <property type="protein sequence ID" value="MBB5516526.1"/>
    <property type="molecule type" value="Genomic_DNA"/>
</dbReference>
<protein>
    <recommendedName>
        <fullName evidence="7">Endolytic murein transglycosylase</fullName>
        <ecNumber evidence="7">4.2.2.29</ecNumber>
    </recommendedName>
    <alternativeName>
        <fullName evidence="7">Peptidoglycan lytic transglycosylase</fullName>
    </alternativeName>
    <alternativeName>
        <fullName evidence="7">Peptidoglycan polymerization terminase</fullName>
    </alternativeName>
</protein>
<keyword evidence="2 7" id="KW-0812">Transmembrane</keyword>
<comment type="subcellular location">
    <subcellularLocation>
        <location evidence="7">Cell inner membrane</location>
        <topology evidence="7">Single-pass membrane protein</topology>
    </subcellularLocation>
</comment>
<dbReference type="InterPro" id="IPR003770">
    <property type="entry name" value="MLTG-like"/>
</dbReference>
<dbReference type="PANTHER" id="PTHR30518">
    <property type="entry name" value="ENDOLYTIC MUREIN TRANSGLYCOSYLASE"/>
    <property type="match status" value="1"/>
</dbReference>
<keyword evidence="1 7" id="KW-1003">Cell membrane</keyword>
<sequence length="327" mass="35894">MLRHLAANVLTVLIVAMVAISGVIYWGQSQYTAPGPLAEPTVITVERGARLDDVTETLLEAGAIGNDTIFRLGARYDGYDRRLRFGEYEVPAGASMREILALFASGRSIQYFVTIPEGLTSWEAVQIINDTALLTGEITEIPPEGSLAPDTYSFERNATRASIIDRMQAAQETILAEAWANRQDGLPLDSPEELLILASIIEKETSVPEERFDVAAVFVNRLNQGMRLQTDPTVIYGITLGQGPLGRGLRRSELDRATPYNTYQIDGLPPTPIANPGRAAIEATANPSEAPYIFFVADGTGGHAFSVTYAEHQRNVARWREIERSRQ</sequence>
<comment type="function">
    <text evidence="7">Functions as a peptidoglycan terminase that cleaves nascent peptidoglycan strands endolytically to terminate their elongation.</text>
</comment>
<dbReference type="EC" id="4.2.2.29" evidence="7"/>
<dbReference type="Proteomes" id="UP000553766">
    <property type="component" value="Unassembled WGS sequence"/>
</dbReference>
<dbReference type="GO" id="GO:0005886">
    <property type="term" value="C:plasma membrane"/>
    <property type="evidence" value="ECO:0007669"/>
    <property type="project" value="UniProtKB-SubCell"/>
</dbReference>
<evidence type="ECO:0000256" key="6">
    <source>
        <dbReference type="ARBA" id="ARBA00023316"/>
    </source>
</evidence>
<evidence type="ECO:0000313" key="9">
    <source>
        <dbReference type="Proteomes" id="UP000553766"/>
    </source>
</evidence>
<evidence type="ECO:0000313" key="8">
    <source>
        <dbReference type="EMBL" id="MBB5516526.1"/>
    </source>
</evidence>
<accession>A0A840X3Z5</accession>
<dbReference type="NCBIfam" id="TIGR00247">
    <property type="entry name" value="endolytic transglycosylase MltG"/>
    <property type="match status" value="1"/>
</dbReference>
<dbReference type="AlphaFoldDB" id="A0A840X3Z5"/>